<proteinExistence type="predicted"/>
<dbReference type="Proteomes" id="UP001283361">
    <property type="component" value="Unassembled WGS sequence"/>
</dbReference>
<accession>A0AAE1AW92</accession>
<evidence type="ECO:0000313" key="2">
    <source>
        <dbReference type="Proteomes" id="UP001283361"/>
    </source>
</evidence>
<name>A0AAE1AW92_9GAST</name>
<comment type="caution">
    <text evidence="1">The sequence shown here is derived from an EMBL/GenBank/DDBJ whole genome shotgun (WGS) entry which is preliminary data.</text>
</comment>
<sequence>MVLSTPLTALDIVRTKSSAFPRMPEFDIKTVTWATFCLSCLSLVFCARDRPILTVGMTSGQFVRLIIDRGGPSGYVIHLPDTVQSAAECLVFQPWVNEMNHFKQ</sequence>
<dbReference type="AlphaFoldDB" id="A0AAE1AW92"/>
<keyword evidence="2" id="KW-1185">Reference proteome</keyword>
<gene>
    <name evidence="1" type="ORF">RRG08_028372</name>
</gene>
<reference evidence="1" key="1">
    <citation type="journal article" date="2023" name="G3 (Bethesda)">
        <title>A reference genome for the long-term kleptoplast-retaining sea slug Elysia crispata morphotype clarki.</title>
        <authorList>
            <person name="Eastman K.E."/>
            <person name="Pendleton A.L."/>
            <person name="Shaikh M.A."/>
            <person name="Suttiyut T."/>
            <person name="Ogas R."/>
            <person name="Tomko P."/>
            <person name="Gavelis G."/>
            <person name="Widhalm J.R."/>
            <person name="Wisecaver J.H."/>
        </authorList>
    </citation>
    <scope>NUCLEOTIDE SEQUENCE</scope>
    <source>
        <strain evidence="1">ECLA1</strain>
    </source>
</reference>
<protein>
    <submittedName>
        <fullName evidence="1">Uncharacterized protein</fullName>
    </submittedName>
</protein>
<organism evidence="1 2">
    <name type="scientific">Elysia crispata</name>
    <name type="common">lettuce slug</name>
    <dbReference type="NCBI Taxonomy" id="231223"/>
    <lineage>
        <taxon>Eukaryota</taxon>
        <taxon>Metazoa</taxon>
        <taxon>Spiralia</taxon>
        <taxon>Lophotrochozoa</taxon>
        <taxon>Mollusca</taxon>
        <taxon>Gastropoda</taxon>
        <taxon>Heterobranchia</taxon>
        <taxon>Euthyneura</taxon>
        <taxon>Panpulmonata</taxon>
        <taxon>Sacoglossa</taxon>
        <taxon>Placobranchoidea</taxon>
        <taxon>Plakobranchidae</taxon>
        <taxon>Elysia</taxon>
    </lineage>
</organism>
<dbReference type="EMBL" id="JAWDGP010001078">
    <property type="protein sequence ID" value="KAK3795173.1"/>
    <property type="molecule type" value="Genomic_DNA"/>
</dbReference>
<evidence type="ECO:0000313" key="1">
    <source>
        <dbReference type="EMBL" id="KAK3795173.1"/>
    </source>
</evidence>